<evidence type="ECO:0000313" key="3">
    <source>
        <dbReference type="EMBL" id="MBO8437716.1"/>
    </source>
</evidence>
<dbReference type="Proteomes" id="UP000823636">
    <property type="component" value="Unassembled WGS sequence"/>
</dbReference>
<dbReference type="PANTHER" id="PTHR23308">
    <property type="entry name" value="NUCLEAR INHIBITOR OF PROTEIN PHOSPHATASE-1"/>
    <property type="match status" value="1"/>
</dbReference>
<comment type="caution">
    <text evidence="3">The sequence shown here is derived from an EMBL/GenBank/DDBJ whole genome shotgun (WGS) entry which is preliminary data.</text>
</comment>
<dbReference type="InterPro" id="IPR008984">
    <property type="entry name" value="SMAD_FHA_dom_sf"/>
</dbReference>
<dbReference type="PROSITE" id="PS50006">
    <property type="entry name" value="FHA_DOMAIN"/>
    <property type="match status" value="1"/>
</dbReference>
<dbReference type="Gene3D" id="2.60.200.20">
    <property type="match status" value="1"/>
</dbReference>
<organism evidence="3 4">
    <name type="scientific">Candidatus Caccoplasma merdipullorum</name>
    <dbReference type="NCBI Taxonomy" id="2840718"/>
    <lineage>
        <taxon>Bacteria</taxon>
        <taxon>Pseudomonadati</taxon>
        <taxon>Bacteroidota</taxon>
        <taxon>Bacteroidia</taxon>
        <taxon>Bacteroidales</taxon>
        <taxon>Bacteroidaceae</taxon>
        <taxon>Bacteroidaceae incertae sedis</taxon>
        <taxon>Candidatus Caccoplasma</taxon>
    </lineage>
</organism>
<name>A0A9D9E3X0_9BACT</name>
<feature type="region of interest" description="Disordered" evidence="1">
    <location>
        <begin position="190"/>
        <end position="234"/>
    </location>
</feature>
<sequence>MSQNRTVFPGVEGNDEPFNEGRQKQTHRRDNNSTVFPGMNANDENYRTVSKAKKQQHSKPIVGFVYSISRTGFGEYWPIYIGANTIGRSTKCNIVLSEGTVSEEHAVLVVRMMKNPQKLEASISDERSSHGTMLNDESISSVRPRECKNGDIITVGENYQLYLILVDTKALGLEVAENFIDVSSEDDDIDSGWGINTDEYPPIFNNGQPSDSASSGTVGLDNNSRNPAKGKTEW</sequence>
<feature type="region of interest" description="Disordered" evidence="1">
    <location>
        <begin position="1"/>
        <end position="43"/>
    </location>
</feature>
<reference evidence="3" key="2">
    <citation type="journal article" date="2021" name="PeerJ">
        <title>Extensive microbial diversity within the chicken gut microbiome revealed by metagenomics and culture.</title>
        <authorList>
            <person name="Gilroy R."/>
            <person name="Ravi A."/>
            <person name="Getino M."/>
            <person name="Pursley I."/>
            <person name="Horton D.L."/>
            <person name="Alikhan N.F."/>
            <person name="Baker D."/>
            <person name="Gharbi K."/>
            <person name="Hall N."/>
            <person name="Watson M."/>
            <person name="Adriaenssens E.M."/>
            <person name="Foster-Nyarko E."/>
            <person name="Jarju S."/>
            <person name="Secka A."/>
            <person name="Antonio M."/>
            <person name="Oren A."/>
            <person name="Chaudhuri R.R."/>
            <person name="La Ragione R."/>
            <person name="Hildebrand F."/>
            <person name="Pallen M.J."/>
        </authorList>
    </citation>
    <scope>NUCLEOTIDE SEQUENCE</scope>
    <source>
        <strain evidence="3">G3-4614</strain>
    </source>
</reference>
<feature type="compositionally biased region" description="Polar residues" evidence="1">
    <location>
        <begin position="130"/>
        <end position="141"/>
    </location>
</feature>
<feature type="compositionally biased region" description="Polar residues" evidence="1">
    <location>
        <begin position="205"/>
        <end position="226"/>
    </location>
</feature>
<proteinExistence type="predicted"/>
<gene>
    <name evidence="3" type="ORF">IAC54_02310</name>
</gene>
<feature type="compositionally biased region" description="Basic and acidic residues" evidence="1">
    <location>
        <begin position="19"/>
        <end position="31"/>
    </location>
</feature>
<feature type="region of interest" description="Disordered" evidence="1">
    <location>
        <begin position="121"/>
        <end position="142"/>
    </location>
</feature>
<evidence type="ECO:0000313" key="4">
    <source>
        <dbReference type="Proteomes" id="UP000823636"/>
    </source>
</evidence>
<protein>
    <submittedName>
        <fullName evidence="3">FHA domain-containing protein</fullName>
    </submittedName>
</protein>
<dbReference type="SUPFAM" id="SSF49879">
    <property type="entry name" value="SMAD/FHA domain"/>
    <property type="match status" value="1"/>
</dbReference>
<dbReference type="InterPro" id="IPR050923">
    <property type="entry name" value="Cell_Proc_Reg/RNA_Proc"/>
</dbReference>
<dbReference type="EMBL" id="JADIMW010000023">
    <property type="protein sequence ID" value="MBO8437716.1"/>
    <property type="molecule type" value="Genomic_DNA"/>
</dbReference>
<dbReference type="SMART" id="SM00240">
    <property type="entry name" value="FHA"/>
    <property type="match status" value="1"/>
</dbReference>
<dbReference type="Pfam" id="PF00498">
    <property type="entry name" value="FHA"/>
    <property type="match status" value="1"/>
</dbReference>
<evidence type="ECO:0000256" key="1">
    <source>
        <dbReference type="SAM" id="MobiDB-lite"/>
    </source>
</evidence>
<feature type="domain" description="FHA" evidence="2">
    <location>
        <begin position="84"/>
        <end position="139"/>
    </location>
</feature>
<dbReference type="InterPro" id="IPR000253">
    <property type="entry name" value="FHA_dom"/>
</dbReference>
<evidence type="ECO:0000259" key="2">
    <source>
        <dbReference type="PROSITE" id="PS50006"/>
    </source>
</evidence>
<accession>A0A9D9E3X0</accession>
<dbReference type="AlphaFoldDB" id="A0A9D9E3X0"/>
<reference evidence="3" key="1">
    <citation type="submission" date="2020-10" db="EMBL/GenBank/DDBJ databases">
        <authorList>
            <person name="Gilroy R."/>
        </authorList>
    </citation>
    <scope>NUCLEOTIDE SEQUENCE</scope>
    <source>
        <strain evidence="3">G3-4614</strain>
    </source>
</reference>
<dbReference type="CDD" id="cd00060">
    <property type="entry name" value="FHA"/>
    <property type="match status" value="1"/>
</dbReference>